<accession>A0A835SVW3</accession>
<reference evidence="2" key="1">
    <citation type="journal article" date="2020" name="bioRxiv">
        <title>Comparative genomics of Chlamydomonas.</title>
        <authorList>
            <person name="Craig R.J."/>
            <person name="Hasan A.R."/>
            <person name="Ness R.W."/>
            <person name="Keightley P.D."/>
        </authorList>
    </citation>
    <scope>NUCLEOTIDE SEQUENCE</scope>
    <source>
        <strain evidence="2">SAG 7.73</strain>
    </source>
</reference>
<feature type="region of interest" description="Disordered" evidence="1">
    <location>
        <begin position="236"/>
        <end position="271"/>
    </location>
</feature>
<gene>
    <name evidence="2" type="ORF">HXX76_009807</name>
</gene>
<organism evidence="2 3">
    <name type="scientific">Chlamydomonas incerta</name>
    <dbReference type="NCBI Taxonomy" id="51695"/>
    <lineage>
        <taxon>Eukaryota</taxon>
        <taxon>Viridiplantae</taxon>
        <taxon>Chlorophyta</taxon>
        <taxon>core chlorophytes</taxon>
        <taxon>Chlorophyceae</taxon>
        <taxon>CS clade</taxon>
        <taxon>Chlamydomonadales</taxon>
        <taxon>Chlamydomonadaceae</taxon>
        <taxon>Chlamydomonas</taxon>
    </lineage>
</organism>
<evidence type="ECO:0000313" key="2">
    <source>
        <dbReference type="EMBL" id="KAG2430833.1"/>
    </source>
</evidence>
<dbReference type="EMBL" id="JAEHOC010000026">
    <property type="protein sequence ID" value="KAG2430833.1"/>
    <property type="molecule type" value="Genomic_DNA"/>
</dbReference>
<evidence type="ECO:0000313" key="3">
    <source>
        <dbReference type="Proteomes" id="UP000650467"/>
    </source>
</evidence>
<feature type="compositionally biased region" description="Basic and acidic residues" evidence="1">
    <location>
        <begin position="254"/>
        <end position="265"/>
    </location>
</feature>
<dbReference type="PANTHER" id="PTHR36897">
    <property type="entry name" value="OS10G0351100-LIKE PROTEIN"/>
    <property type="match status" value="1"/>
</dbReference>
<dbReference type="PANTHER" id="PTHR36897:SF2">
    <property type="entry name" value="OS10G0350800 PROTEIN"/>
    <property type="match status" value="1"/>
</dbReference>
<feature type="region of interest" description="Disordered" evidence="1">
    <location>
        <begin position="54"/>
        <end position="101"/>
    </location>
</feature>
<comment type="caution">
    <text evidence="2">The sequence shown here is derived from an EMBL/GenBank/DDBJ whole genome shotgun (WGS) entry which is preliminary data.</text>
</comment>
<feature type="compositionally biased region" description="Low complexity" evidence="1">
    <location>
        <begin position="54"/>
        <end position="88"/>
    </location>
</feature>
<dbReference type="OrthoDB" id="445361at2759"/>
<name>A0A835SVW3_CHLIN</name>
<evidence type="ECO:0000256" key="1">
    <source>
        <dbReference type="SAM" id="MobiDB-lite"/>
    </source>
</evidence>
<sequence>MGPCGAASTSGRAGATSEALVSLEEVQVAARRRGMSITVKDLGPFYRVVCRDASSQAGGSSSSGSSSSGSSSGSSSSSGSISRAGGQQEAKKEEGEGEEGGRVLGVTTGFVAPLLGIMHCDTLQIFTKGLKGGDGQRVRGGALGLGLLLGGATFAYGHARGCRTAEILAINDDDSWHERLVKYYSYFGFKPVCKVGGNGLSDLPHMLVWGGEGTRMDADITAMLRKWTPALRRTAAGVDAGGRDGDGEGGGEAAEAKREAEEKKKGGVAAL</sequence>
<dbReference type="AlphaFoldDB" id="A0A835SVW3"/>
<keyword evidence="3" id="KW-1185">Reference proteome</keyword>
<protein>
    <submittedName>
        <fullName evidence="2">Uncharacterized protein</fullName>
    </submittedName>
</protein>
<dbReference type="Proteomes" id="UP000650467">
    <property type="component" value="Unassembled WGS sequence"/>
</dbReference>
<proteinExistence type="predicted"/>